<dbReference type="KEGG" id="mcoo:MCOO_17510"/>
<keyword evidence="3" id="KW-1185">Reference proteome</keyword>
<proteinExistence type="predicted"/>
<gene>
    <name evidence="2" type="ORF">MCOO_17510</name>
</gene>
<evidence type="ECO:0000313" key="3">
    <source>
        <dbReference type="Proteomes" id="UP000465866"/>
    </source>
</evidence>
<sequence>MQTFLKDCRWGRFLLVRGDMISTYADVYGEWCELEVSLYRRLLKTDSVVVEVGANLGLHTVPLAKIAASGRVICFEPQRLIFNVLCGNLALNNLTNVDAYRVVVGERRETITIEATDYTVPWNYGAFSVAAGFSGESHFPGRLTSESTEVAVLDEFAATAALERLDLLKVDAEGFELAVLRGAGQLIARTRPTLFVENNNPASGDELIRHIRGLGYDCYWYCTARFQPDNYNGVERSSQVVGNGVAWNPAGTDANMVCFPDGVPPIEGLPKAESFAQLVHGEVALLEKLS</sequence>
<dbReference type="InterPro" id="IPR006342">
    <property type="entry name" value="FkbM_mtfrase"/>
</dbReference>
<dbReference type="Proteomes" id="UP000465866">
    <property type="component" value="Chromosome"/>
</dbReference>
<feature type="domain" description="Methyltransferase FkbM" evidence="1">
    <location>
        <begin position="51"/>
        <end position="217"/>
    </location>
</feature>
<name>A0A7I7KVH3_9MYCO</name>
<dbReference type="EMBL" id="AP022569">
    <property type="protein sequence ID" value="BBX45736.1"/>
    <property type="molecule type" value="Genomic_DNA"/>
</dbReference>
<organism evidence="2 3">
    <name type="scientific">Mycobacterium cookii</name>
    <dbReference type="NCBI Taxonomy" id="1775"/>
    <lineage>
        <taxon>Bacteria</taxon>
        <taxon>Bacillati</taxon>
        <taxon>Actinomycetota</taxon>
        <taxon>Actinomycetes</taxon>
        <taxon>Mycobacteriales</taxon>
        <taxon>Mycobacteriaceae</taxon>
        <taxon>Mycobacterium</taxon>
    </lineage>
</organism>
<dbReference type="RefSeq" id="WP_163775995.1">
    <property type="nucleotide sequence ID" value="NZ_AP022569.1"/>
</dbReference>
<dbReference type="SUPFAM" id="SSF53335">
    <property type="entry name" value="S-adenosyl-L-methionine-dependent methyltransferases"/>
    <property type="match status" value="1"/>
</dbReference>
<evidence type="ECO:0000259" key="1">
    <source>
        <dbReference type="Pfam" id="PF05050"/>
    </source>
</evidence>
<dbReference type="AlphaFoldDB" id="A0A7I7KVH3"/>
<dbReference type="InterPro" id="IPR029063">
    <property type="entry name" value="SAM-dependent_MTases_sf"/>
</dbReference>
<protein>
    <recommendedName>
        <fullName evidence="1">Methyltransferase FkbM domain-containing protein</fullName>
    </recommendedName>
</protein>
<dbReference type="NCBIfam" id="TIGR01444">
    <property type="entry name" value="fkbM_fam"/>
    <property type="match status" value="1"/>
</dbReference>
<reference evidence="2 3" key="1">
    <citation type="journal article" date="2019" name="Emerg. Microbes Infect.">
        <title>Comprehensive subspecies identification of 175 nontuberculous mycobacteria species based on 7547 genomic profiles.</title>
        <authorList>
            <person name="Matsumoto Y."/>
            <person name="Kinjo T."/>
            <person name="Motooka D."/>
            <person name="Nabeya D."/>
            <person name="Jung N."/>
            <person name="Uechi K."/>
            <person name="Horii T."/>
            <person name="Iida T."/>
            <person name="Fujita J."/>
            <person name="Nakamura S."/>
        </authorList>
    </citation>
    <scope>NUCLEOTIDE SEQUENCE [LARGE SCALE GENOMIC DNA]</scope>
    <source>
        <strain evidence="2 3">JCM 12404</strain>
    </source>
</reference>
<accession>A0A7I7KVH3</accession>
<dbReference type="PANTHER" id="PTHR34203:SF15">
    <property type="entry name" value="SLL1173 PROTEIN"/>
    <property type="match status" value="1"/>
</dbReference>
<dbReference type="Pfam" id="PF05050">
    <property type="entry name" value="Methyltransf_21"/>
    <property type="match status" value="1"/>
</dbReference>
<evidence type="ECO:0000313" key="2">
    <source>
        <dbReference type="EMBL" id="BBX45736.1"/>
    </source>
</evidence>
<dbReference type="Gene3D" id="3.40.50.150">
    <property type="entry name" value="Vaccinia Virus protein VP39"/>
    <property type="match status" value="1"/>
</dbReference>
<dbReference type="InterPro" id="IPR052514">
    <property type="entry name" value="SAM-dependent_MTase"/>
</dbReference>
<dbReference type="PANTHER" id="PTHR34203">
    <property type="entry name" value="METHYLTRANSFERASE, FKBM FAMILY PROTEIN"/>
    <property type="match status" value="1"/>
</dbReference>